<dbReference type="SUPFAM" id="SSF74788">
    <property type="entry name" value="Cullin repeat-like"/>
    <property type="match status" value="1"/>
</dbReference>
<accession>A0A1B0AYS6</accession>
<protein>
    <recommendedName>
        <fullName evidence="2">Cullin N-terminal domain-containing protein</fullName>
    </recommendedName>
</protein>
<dbReference type="STRING" id="67801.A0A1B0AYS6"/>
<dbReference type="InterPro" id="IPR016159">
    <property type="entry name" value="Cullin_repeat-like_dom_sf"/>
</dbReference>
<evidence type="ECO:0000313" key="3">
    <source>
        <dbReference type="EnsemblMetazoa" id="GPPI013281-PA"/>
    </source>
</evidence>
<organism evidence="3 4">
    <name type="scientific">Glossina palpalis gambiensis</name>
    <dbReference type="NCBI Taxonomy" id="67801"/>
    <lineage>
        <taxon>Eukaryota</taxon>
        <taxon>Metazoa</taxon>
        <taxon>Ecdysozoa</taxon>
        <taxon>Arthropoda</taxon>
        <taxon>Hexapoda</taxon>
        <taxon>Insecta</taxon>
        <taxon>Pterygota</taxon>
        <taxon>Neoptera</taxon>
        <taxon>Endopterygota</taxon>
        <taxon>Diptera</taxon>
        <taxon>Brachycera</taxon>
        <taxon>Muscomorpha</taxon>
        <taxon>Hippoboscoidea</taxon>
        <taxon>Glossinidae</taxon>
        <taxon>Glossina</taxon>
    </lineage>
</organism>
<dbReference type="Gene3D" id="1.20.1310.10">
    <property type="entry name" value="Cullin Repeats"/>
    <property type="match status" value="1"/>
</dbReference>
<reference evidence="4" key="1">
    <citation type="submission" date="2015-01" db="EMBL/GenBank/DDBJ databases">
        <authorList>
            <person name="Aksoy S."/>
            <person name="Warren W."/>
            <person name="Wilson R.K."/>
        </authorList>
    </citation>
    <scope>NUCLEOTIDE SEQUENCE [LARGE SCALE GENOMIC DNA]</scope>
    <source>
        <strain evidence="4">IAEA</strain>
    </source>
</reference>
<evidence type="ECO:0000313" key="4">
    <source>
        <dbReference type="Proteomes" id="UP000092460"/>
    </source>
</evidence>
<dbReference type="InterPro" id="IPR001373">
    <property type="entry name" value="Cullin_N"/>
</dbReference>
<dbReference type="Pfam" id="PF00888">
    <property type="entry name" value="Cullin"/>
    <property type="match status" value="1"/>
</dbReference>
<dbReference type="GO" id="GO:0006511">
    <property type="term" value="P:ubiquitin-dependent protein catabolic process"/>
    <property type="evidence" value="ECO:0007669"/>
    <property type="project" value="InterPro"/>
</dbReference>
<evidence type="ECO:0000256" key="1">
    <source>
        <dbReference type="ARBA" id="ARBA00006019"/>
    </source>
</evidence>
<dbReference type="EMBL" id="JXJN01005944">
    <property type="status" value="NOT_ANNOTATED_CDS"/>
    <property type="molecule type" value="Genomic_DNA"/>
</dbReference>
<dbReference type="VEuPathDB" id="VectorBase:GPPI013281"/>
<dbReference type="EnsemblMetazoa" id="GPPI013281-RA">
    <property type="protein sequence ID" value="GPPI013281-PA"/>
    <property type="gene ID" value="GPPI013281"/>
</dbReference>
<evidence type="ECO:0000259" key="2">
    <source>
        <dbReference type="Pfam" id="PF00888"/>
    </source>
</evidence>
<comment type="similarity">
    <text evidence="1">Belongs to the cullin family.</text>
</comment>
<feature type="domain" description="Cullin N-terminal" evidence="2">
    <location>
        <begin position="30"/>
        <end position="122"/>
    </location>
</feature>
<keyword evidence="4" id="KW-1185">Reference proteome</keyword>
<dbReference type="AlphaFoldDB" id="A0A1B0AYS6"/>
<dbReference type="Proteomes" id="UP000092460">
    <property type="component" value="Unassembled WGS sequence"/>
</dbReference>
<proteinExistence type="inferred from homology"/>
<dbReference type="GO" id="GO:0031625">
    <property type="term" value="F:ubiquitin protein ligase binding"/>
    <property type="evidence" value="ECO:0007669"/>
    <property type="project" value="InterPro"/>
</dbReference>
<sequence>MVLRIFESQFFDVNHNVPGIYHIVARQHGDHSYVQTRDVENVHNLDLILFRDEIVRYSDIQKPLLGTLLDTVIDERSGVAINALAIKNASRTLITLGINSRPVCGNDFEKSFLTRSAASYSHRYF</sequence>
<reference evidence="3" key="2">
    <citation type="submission" date="2020-05" db="UniProtKB">
        <authorList>
            <consortium name="EnsemblMetazoa"/>
        </authorList>
    </citation>
    <scope>IDENTIFICATION</scope>
    <source>
        <strain evidence="3">IAEA</strain>
    </source>
</reference>
<name>A0A1B0AYS6_9MUSC</name>